<proteinExistence type="predicted"/>
<accession>A0ABW6HKR2</accession>
<organism evidence="1 2">
    <name type="scientific">Flavobacterium fructosi</name>
    <dbReference type="NCBI Taxonomy" id="3230416"/>
    <lineage>
        <taxon>Bacteria</taxon>
        <taxon>Pseudomonadati</taxon>
        <taxon>Bacteroidota</taxon>
        <taxon>Flavobacteriia</taxon>
        <taxon>Flavobacteriales</taxon>
        <taxon>Flavobacteriaceae</taxon>
        <taxon>Flavobacterium</taxon>
    </lineage>
</organism>
<comment type="caution">
    <text evidence="1">The sequence shown here is derived from an EMBL/GenBank/DDBJ whole genome shotgun (WGS) entry which is preliminary data.</text>
</comment>
<dbReference type="EMBL" id="JBHZQA010000003">
    <property type="protein sequence ID" value="MFE3847578.1"/>
    <property type="molecule type" value="Genomic_DNA"/>
</dbReference>
<dbReference type="Proteomes" id="UP001600039">
    <property type="component" value="Unassembled WGS sequence"/>
</dbReference>
<name>A0ABW6HKR2_9FLAO</name>
<protein>
    <submittedName>
        <fullName evidence="1">Uncharacterized protein</fullName>
    </submittedName>
</protein>
<gene>
    <name evidence="1" type="ORF">ACFX5D_06325</name>
</gene>
<evidence type="ECO:0000313" key="2">
    <source>
        <dbReference type="Proteomes" id="UP001600039"/>
    </source>
</evidence>
<reference evidence="1 2" key="1">
    <citation type="submission" date="2024-06" db="EMBL/GenBank/DDBJ databases">
        <title>Flavobacterium spp. isolated from glacier.</title>
        <authorList>
            <person name="Han D."/>
        </authorList>
    </citation>
    <scope>NUCLEOTIDE SEQUENCE [LARGE SCALE GENOMIC DNA]</scope>
    <source>
        <strain evidence="1 2">LB3P45</strain>
    </source>
</reference>
<keyword evidence="2" id="KW-1185">Reference proteome</keyword>
<sequence length="115" mass="13399">MNWIRKIVVLIGFSIVFLVVFNADENRIDTIQSEKSSSTFSDDRIHSSIFIQPQALITFALNSKTTTTGIAKWFENFLVAIPDFKVLNLFNTFLNQDINRCEKVSLLLFPFHYFW</sequence>
<evidence type="ECO:0000313" key="1">
    <source>
        <dbReference type="EMBL" id="MFE3847578.1"/>
    </source>
</evidence>
<dbReference type="RefSeq" id="WP_379857386.1">
    <property type="nucleotide sequence ID" value="NZ_JBHZQA010000003.1"/>
</dbReference>